<evidence type="ECO:0000313" key="1">
    <source>
        <dbReference type="EMBL" id="EGT57070.1"/>
    </source>
</evidence>
<accession>G0PHW3</accession>
<dbReference type="AlphaFoldDB" id="G0PHW3"/>
<dbReference type="HOGENOM" id="CLU_3410915_0_0_1"/>
<organism evidence="2">
    <name type="scientific">Caenorhabditis brenneri</name>
    <name type="common">Nematode worm</name>
    <dbReference type="NCBI Taxonomy" id="135651"/>
    <lineage>
        <taxon>Eukaryota</taxon>
        <taxon>Metazoa</taxon>
        <taxon>Ecdysozoa</taxon>
        <taxon>Nematoda</taxon>
        <taxon>Chromadorea</taxon>
        <taxon>Rhabditida</taxon>
        <taxon>Rhabditina</taxon>
        <taxon>Rhabditomorpha</taxon>
        <taxon>Rhabditoidea</taxon>
        <taxon>Rhabditidae</taxon>
        <taxon>Peloderinae</taxon>
        <taxon>Caenorhabditis</taxon>
    </lineage>
</organism>
<reference evidence="2" key="1">
    <citation type="submission" date="2011-07" db="EMBL/GenBank/DDBJ databases">
        <authorList>
            <consortium name="Caenorhabditis brenneri Sequencing and Analysis Consortium"/>
            <person name="Wilson R.K."/>
        </authorList>
    </citation>
    <scope>NUCLEOTIDE SEQUENCE [LARGE SCALE GENOMIC DNA]</scope>
    <source>
        <strain evidence="2">PB2801</strain>
    </source>
</reference>
<evidence type="ECO:0000313" key="2">
    <source>
        <dbReference type="Proteomes" id="UP000008068"/>
    </source>
</evidence>
<sequence length="29" mass="3488">MTSHIFTVSKKLLMNYLDFGLIQNRWSPF</sequence>
<dbReference type="InParanoid" id="G0PHW3"/>
<protein>
    <submittedName>
        <fullName evidence="1">Uncharacterized protein</fullName>
    </submittedName>
</protein>
<gene>
    <name evidence="1" type="ORF">CAEBREN_04533</name>
</gene>
<dbReference type="EMBL" id="GL380514">
    <property type="protein sequence ID" value="EGT57070.1"/>
    <property type="molecule type" value="Genomic_DNA"/>
</dbReference>
<dbReference type="Proteomes" id="UP000008068">
    <property type="component" value="Unassembled WGS sequence"/>
</dbReference>
<keyword evidence="2" id="KW-1185">Reference proteome</keyword>
<proteinExistence type="predicted"/>
<name>G0PHW3_CAEBE</name>